<comment type="similarity">
    <text evidence="3 15">Belongs to the catalase family.</text>
</comment>
<evidence type="ECO:0000256" key="5">
    <source>
        <dbReference type="ARBA" id="ARBA00014132"/>
    </source>
</evidence>
<keyword evidence="6 15" id="KW-0575">Peroxidase</keyword>
<organism evidence="19 20">
    <name type="scientific">Rheinheimera pacifica</name>
    <dbReference type="NCBI Taxonomy" id="173990"/>
    <lineage>
        <taxon>Bacteria</taxon>
        <taxon>Pseudomonadati</taxon>
        <taxon>Pseudomonadota</taxon>
        <taxon>Gammaproteobacteria</taxon>
        <taxon>Chromatiales</taxon>
        <taxon>Chromatiaceae</taxon>
        <taxon>Rheinheimera</taxon>
    </lineage>
</organism>
<evidence type="ECO:0000256" key="8">
    <source>
        <dbReference type="ARBA" id="ARBA00022723"/>
    </source>
</evidence>
<keyword evidence="17" id="KW-0732">Signal</keyword>
<feature type="chain" id="PRO_5011765760" description="Catalase" evidence="17">
    <location>
        <begin position="20"/>
        <end position="503"/>
    </location>
</feature>
<dbReference type="GO" id="GO:0042542">
    <property type="term" value="P:response to hydrogen peroxide"/>
    <property type="evidence" value="ECO:0007669"/>
    <property type="project" value="TreeGrafter"/>
</dbReference>
<evidence type="ECO:0000256" key="3">
    <source>
        <dbReference type="ARBA" id="ARBA00005329"/>
    </source>
</evidence>
<dbReference type="OrthoDB" id="9761719at2"/>
<dbReference type="Pfam" id="PF00199">
    <property type="entry name" value="Catalase"/>
    <property type="match status" value="1"/>
</dbReference>
<dbReference type="CDD" id="cd08154">
    <property type="entry name" value="catalase_clade_1"/>
    <property type="match status" value="1"/>
</dbReference>
<dbReference type="Pfam" id="PF06628">
    <property type="entry name" value="Catalase-rel"/>
    <property type="match status" value="1"/>
</dbReference>
<protein>
    <recommendedName>
        <fullName evidence="5 15">Catalase</fullName>
        <ecNumber evidence="4 15">1.11.1.6</ecNumber>
    </recommendedName>
</protein>
<feature type="region of interest" description="Disordered" evidence="16">
    <location>
        <begin position="378"/>
        <end position="399"/>
    </location>
</feature>
<dbReference type="Proteomes" id="UP000199371">
    <property type="component" value="Unassembled WGS sequence"/>
</dbReference>
<evidence type="ECO:0000256" key="12">
    <source>
        <dbReference type="ARBA" id="ARBA00049254"/>
    </source>
</evidence>
<reference evidence="20" key="1">
    <citation type="submission" date="2016-10" db="EMBL/GenBank/DDBJ databases">
        <authorList>
            <person name="Varghese N."/>
            <person name="Submissions S."/>
        </authorList>
    </citation>
    <scope>NUCLEOTIDE SEQUENCE [LARGE SCALE GENOMIC DNA]</scope>
    <source>
        <strain evidence="20">DSM 17616</strain>
    </source>
</reference>
<dbReference type="InterPro" id="IPR011614">
    <property type="entry name" value="Catalase_core"/>
</dbReference>
<dbReference type="GO" id="GO:0005737">
    <property type="term" value="C:cytoplasm"/>
    <property type="evidence" value="ECO:0007669"/>
    <property type="project" value="TreeGrafter"/>
</dbReference>
<gene>
    <name evidence="19" type="ORF">SAMN05660691_00745</name>
</gene>
<dbReference type="PIRSF" id="PIRSF038928">
    <property type="entry name" value="Catalase_clade1-3"/>
    <property type="match status" value="1"/>
</dbReference>
<accession>A0A1H6K534</accession>
<feature type="active site" evidence="13">
    <location>
        <position position="144"/>
    </location>
</feature>
<dbReference type="PROSITE" id="PS00438">
    <property type="entry name" value="CATALASE_2"/>
    <property type="match status" value="1"/>
</dbReference>
<evidence type="ECO:0000256" key="15">
    <source>
        <dbReference type="RuleBase" id="RU000498"/>
    </source>
</evidence>
<evidence type="ECO:0000313" key="20">
    <source>
        <dbReference type="Proteomes" id="UP000199371"/>
    </source>
</evidence>
<keyword evidence="20" id="KW-1185">Reference proteome</keyword>
<comment type="function">
    <text evidence="2">Decomposes hydrogen peroxide into water and oxygen; serves to protect cells from the toxic effects of hydrogen peroxide.</text>
</comment>
<dbReference type="InterPro" id="IPR002226">
    <property type="entry name" value="Catalase_haem_BS"/>
</dbReference>
<dbReference type="SUPFAM" id="SSF56634">
    <property type="entry name" value="Heme-dependent catalase-like"/>
    <property type="match status" value="1"/>
</dbReference>
<dbReference type="GO" id="GO:0020037">
    <property type="term" value="F:heme binding"/>
    <property type="evidence" value="ECO:0007669"/>
    <property type="project" value="InterPro"/>
</dbReference>
<evidence type="ECO:0000256" key="1">
    <source>
        <dbReference type="ARBA" id="ARBA00001971"/>
    </source>
</evidence>
<dbReference type="PANTHER" id="PTHR11465:SF23">
    <property type="entry name" value="CATALASE-2"/>
    <property type="match status" value="1"/>
</dbReference>
<evidence type="ECO:0000256" key="10">
    <source>
        <dbReference type="ARBA" id="ARBA00023004"/>
    </source>
</evidence>
<evidence type="ECO:0000256" key="14">
    <source>
        <dbReference type="PIRSR" id="PIRSR038928-2"/>
    </source>
</evidence>
<keyword evidence="7 14" id="KW-0349">Heme</keyword>
<dbReference type="InterPro" id="IPR024711">
    <property type="entry name" value="Catalase_clade1/3"/>
</dbReference>
<evidence type="ECO:0000256" key="7">
    <source>
        <dbReference type="ARBA" id="ARBA00022617"/>
    </source>
</evidence>
<dbReference type="SMART" id="SM01060">
    <property type="entry name" value="Catalase"/>
    <property type="match status" value="1"/>
</dbReference>
<keyword evidence="10 14" id="KW-0408">Iron</keyword>
<dbReference type="AlphaFoldDB" id="A0A1H6K534"/>
<feature type="domain" description="Catalase core" evidence="18">
    <location>
        <begin position="24"/>
        <end position="405"/>
    </location>
</feature>
<evidence type="ECO:0000256" key="4">
    <source>
        <dbReference type="ARBA" id="ARBA00012314"/>
    </source>
</evidence>
<dbReference type="PROSITE" id="PS00437">
    <property type="entry name" value="CATALASE_1"/>
    <property type="match status" value="1"/>
</dbReference>
<evidence type="ECO:0000256" key="17">
    <source>
        <dbReference type="SAM" id="SignalP"/>
    </source>
</evidence>
<keyword evidence="9 15" id="KW-0560">Oxidoreductase</keyword>
<dbReference type="InterPro" id="IPR020835">
    <property type="entry name" value="Catalase_sf"/>
</dbReference>
<dbReference type="InterPro" id="IPR024708">
    <property type="entry name" value="Catalase_AS"/>
</dbReference>
<sequence length="503" mass="55333">MFKRSIIVMAIGLSLGVQAAGTLTKDNGAPVGDNQNSITAGPNGSTLLQDVHLIQKLQRFARERIPERVVHARGTGAHGEFVASADLSDQTVASLFAAAGKTTPVFVRFSTVIHGNHSPETLRDPRGFAVKFYTDQGNWDLVGNNLPVFFIRDAIKFPDMVHSLKPSPVNNMQDPNRFFDFFSHDGTATHMLTQLYHDIGIPASYRQMDGFGVHAYKFVNEAGEVRYVKFNWRSQQGVKGLSLDEAAKVQSSDFNHLTRDLYAAINAGDLPKWDLYIQTITPAQLNSFSYNPLDATKIWPDVPEVKVGTMTLNRMPDNFFQETEQAAFAPGNLVPGIEPSEDRLLQGRIFSYSDTQLYRLGANHQQLPINRPLVAVNSNNQDGAANSGNTKSNVNYEPSRVEPKGALTTARAVTTALNGTVQQQTIDKTDNFSQAGALYRAYSKKEKDNLIRNLAADLGQVTDSATKHAMLSYFYKADADYGSRITKAVKGDLATVKQLAAQL</sequence>
<evidence type="ECO:0000256" key="16">
    <source>
        <dbReference type="SAM" id="MobiDB-lite"/>
    </source>
</evidence>
<dbReference type="RefSeq" id="WP_092790347.1">
    <property type="nucleotide sequence ID" value="NZ_FNXF01000002.1"/>
</dbReference>
<dbReference type="GO" id="GO:0004096">
    <property type="term" value="F:catalase activity"/>
    <property type="evidence" value="ECO:0007669"/>
    <property type="project" value="UniProtKB-EC"/>
</dbReference>
<feature type="active site" evidence="13">
    <location>
        <position position="71"/>
    </location>
</feature>
<evidence type="ECO:0000259" key="18">
    <source>
        <dbReference type="SMART" id="SM01060"/>
    </source>
</evidence>
<evidence type="ECO:0000256" key="6">
    <source>
        <dbReference type="ARBA" id="ARBA00022559"/>
    </source>
</evidence>
<dbReference type="Gene3D" id="2.40.180.10">
    <property type="entry name" value="Catalase core domain"/>
    <property type="match status" value="1"/>
</dbReference>
<evidence type="ECO:0000256" key="11">
    <source>
        <dbReference type="ARBA" id="ARBA00023324"/>
    </source>
</evidence>
<evidence type="ECO:0000313" key="19">
    <source>
        <dbReference type="EMBL" id="SEH66528.1"/>
    </source>
</evidence>
<dbReference type="EMBL" id="FNXF01000002">
    <property type="protein sequence ID" value="SEH66528.1"/>
    <property type="molecule type" value="Genomic_DNA"/>
</dbReference>
<dbReference type="InterPro" id="IPR010582">
    <property type="entry name" value="Catalase_immune_responsive"/>
</dbReference>
<keyword evidence="8 14" id="KW-0479">Metal-binding</keyword>
<name>A0A1H6K534_9GAMM</name>
<feature type="signal peptide" evidence="17">
    <location>
        <begin position="1"/>
        <end position="19"/>
    </location>
</feature>
<dbReference type="GO" id="GO:0042744">
    <property type="term" value="P:hydrogen peroxide catabolic process"/>
    <property type="evidence" value="ECO:0007669"/>
    <property type="project" value="UniProtKB-KW"/>
</dbReference>
<evidence type="ECO:0000256" key="13">
    <source>
        <dbReference type="PIRSR" id="PIRSR038928-1"/>
    </source>
</evidence>
<dbReference type="EC" id="1.11.1.6" evidence="4 15"/>
<dbReference type="InterPro" id="IPR018028">
    <property type="entry name" value="Catalase"/>
</dbReference>
<feature type="binding site" description="axial binding residue" evidence="14">
    <location>
        <position position="352"/>
    </location>
    <ligand>
        <name>heme</name>
        <dbReference type="ChEBI" id="CHEBI:30413"/>
    </ligand>
    <ligandPart>
        <name>Fe</name>
        <dbReference type="ChEBI" id="CHEBI:18248"/>
    </ligandPart>
</feature>
<dbReference type="PROSITE" id="PS51402">
    <property type="entry name" value="CATALASE_3"/>
    <property type="match status" value="1"/>
</dbReference>
<evidence type="ECO:0000256" key="9">
    <source>
        <dbReference type="ARBA" id="ARBA00023002"/>
    </source>
</evidence>
<dbReference type="FunFam" id="2.40.180.10:FF:000002">
    <property type="entry name" value="Catalase"/>
    <property type="match status" value="1"/>
</dbReference>
<dbReference type="GO" id="GO:0046872">
    <property type="term" value="F:metal ion binding"/>
    <property type="evidence" value="ECO:0007669"/>
    <property type="project" value="UniProtKB-KW"/>
</dbReference>
<dbReference type="PANTHER" id="PTHR11465">
    <property type="entry name" value="CATALASE"/>
    <property type="match status" value="1"/>
</dbReference>
<comment type="catalytic activity">
    <reaction evidence="12 15">
        <text>2 H2O2 = O2 + 2 H2O</text>
        <dbReference type="Rhea" id="RHEA:20309"/>
        <dbReference type="ChEBI" id="CHEBI:15377"/>
        <dbReference type="ChEBI" id="CHEBI:15379"/>
        <dbReference type="ChEBI" id="CHEBI:16240"/>
        <dbReference type="EC" id="1.11.1.6"/>
    </reaction>
</comment>
<comment type="cofactor">
    <cofactor evidence="1 14">
        <name>heme</name>
        <dbReference type="ChEBI" id="CHEBI:30413"/>
    </cofactor>
</comment>
<evidence type="ECO:0000256" key="2">
    <source>
        <dbReference type="ARBA" id="ARBA00002974"/>
    </source>
</evidence>
<proteinExistence type="inferred from homology"/>
<keyword evidence="11 15" id="KW-0376">Hydrogen peroxide</keyword>
<feature type="compositionally biased region" description="Polar residues" evidence="16">
    <location>
        <begin position="378"/>
        <end position="396"/>
    </location>
</feature>
<dbReference type="STRING" id="173990.SAMN05660691_00745"/>
<dbReference type="PRINTS" id="PR00067">
    <property type="entry name" value="CATALASE"/>
</dbReference>